<name>A0ABQ8TLR5_PERAM</name>
<keyword evidence="2" id="KW-1185">Reference proteome</keyword>
<reference evidence="1 2" key="1">
    <citation type="journal article" date="2022" name="Allergy">
        <title>Genome assembly and annotation of Periplaneta americana reveal a comprehensive cockroach allergen profile.</title>
        <authorList>
            <person name="Wang L."/>
            <person name="Xiong Q."/>
            <person name="Saelim N."/>
            <person name="Wang L."/>
            <person name="Nong W."/>
            <person name="Wan A.T."/>
            <person name="Shi M."/>
            <person name="Liu X."/>
            <person name="Cao Q."/>
            <person name="Hui J.H.L."/>
            <person name="Sookrung N."/>
            <person name="Leung T.F."/>
            <person name="Tungtrongchitr A."/>
            <person name="Tsui S.K.W."/>
        </authorList>
    </citation>
    <scope>NUCLEOTIDE SEQUENCE [LARGE SCALE GENOMIC DNA]</scope>
    <source>
        <strain evidence="1">PWHHKU_190912</strain>
    </source>
</reference>
<sequence>MSPGSSTESYPAFARIGLRENPGKNLNLSRPGFEPGLPGFAARRADRYSTDVDIFMYLDILIFIAAQRLFRHHYNIHRNNPIPSAYAIRTWIQNFEETDSALRKKSPDDPTSSSSCPAGSVEFHSSQFHSLPGPLNLLSLHHFAPGEASGRSVHSHILINNNKMFIVQNESQHLKELRASDGTNLKYADMRNEDVCISCSLPFQPLIQPIRGNETSPERKLNGIKRRQYQMKPITIVLPRTRRKKCPDTNVGRSLESYKGNTWGKKNQLMWGEVFGPVSLSRGCCVWDSPQKDSSKRERVELPVGVRFPAATLRRSLRDKRRLSSAIVPLRSFAC</sequence>
<protein>
    <submittedName>
        <fullName evidence="1">Uncharacterized protein</fullName>
    </submittedName>
</protein>
<dbReference type="Proteomes" id="UP001148838">
    <property type="component" value="Unassembled WGS sequence"/>
</dbReference>
<accession>A0ABQ8TLR5</accession>
<evidence type="ECO:0000313" key="1">
    <source>
        <dbReference type="EMBL" id="KAJ4446657.1"/>
    </source>
</evidence>
<comment type="caution">
    <text evidence="1">The sequence shown here is derived from an EMBL/GenBank/DDBJ whole genome shotgun (WGS) entry which is preliminary data.</text>
</comment>
<gene>
    <name evidence="1" type="ORF">ANN_13354</name>
</gene>
<dbReference type="EMBL" id="JAJSOF020000009">
    <property type="protein sequence ID" value="KAJ4446657.1"/>
    <property type="molecule type" value="Genomic_DNA"/>
</dbReference>
<evidence type="ECO:0000313" key="2">
    <source>
        <dbReference type="Proteomes" id="UP001148838"/>
    </source>
</evidence>
<organism evidence="1 2">
    <name type="scientific">Periplaneta americana</name>
    <name type="common">American cockroach</name>
    <name type="synonym">Blatta americana</name>
    <dbReference type="NCBI Taxonomy" id="6978"/>
    <lineage>
        <taxon>Eukaryota</taxon>
        <taxon>Metazoa</taxon>
        <taxon>Ecdysozoa</taxon>
        <taxon>Arthropoda</taxon>
        <taxon>Hexapoda</taxon>
        <taxon>Insecta</taxon>
        <taxon>Pterygota</taxon>
        <taxon>Neoptera</taxon>
        <taxon>Polyneoptera</taxon>
        <taxon>Dictyoptera</taxon>
        <taxon>Blattodea</taxon>
        <taxon>Blattoidea</taxon>
        <taxon>Blattidae</taxon>
        <taxon>Blattinae</taxon>
        <taxon>Periplaneta</taxon>
    </lineage>
</organism>
<proteinExistence type="predicted"/>